<reference evidence="2 3" key="1">
    <citation type="submission" date="2024-09" db="EMBL/GenBank/DDBJ databases">
        <title>Rethinking Asexuality: The Enigmatic Case of Functional Sexual Genes in Lepraria (Stereocaulaceae).</title>
        <authorList>
            <person name="Doellman M."/>
            <person name="Sun Y."/>
            <person name="Barcenas-Pena A."/>
            <person name="Lumbsch H.T."/>
            <person name="Grewe F."/>
        </authorList>
    </citation>
    <scope>NUCLEOTIDE SEQUENCE [LARGE SCALE GENOMIC DNA]</scope>
    <source>
        <strain evidence="2 3">Grewe 0041</strain>
    </source>
</reference>
<comment type="caution">
    <text evidence="2">The sequence shown here is derived from an EMBL/GenBank/DDBJ whole genome shotgun (WGS) entry which is preliminary data.</text>
</comment>
<feature type="transmembrane region" description="Helical" evidence="1">
    <location>
        <begin position="84"/>
        <end position="110"/>
    </location>
</feature>
<gene>
    <name evidence="2" type="ORF">ABVK25_000840</name>
</gene>
<dbReference type="EMBL" id="JBHFEH010000001">
    <property type="protein sequence ID" value="KAL2059547.1"/>
    <property type="molecule type" value="Genomic_DNA"/>
</dbReference>
<keyword evidence="3" id="KW-1185">Reference proteome</keyword>
<evidence type="ECO:0000313" key="3">
    <source>
        <dbReference type="Proteomes" id="UP001590951"/>
    </source>
</evidence>
<proteinExistence type="predicted"/>
<keyword evidence="1" id="KW-1133">Transmembrane helix</keyword>
<feature type="transmembrane region" description="Helical" evidence="1">
    <location>
        <begin position="53"/>
        <end position="77"/>
    </location>
</feature>
<organism evidence="2 3">
    <name type="scientific">Lepraria finkii</name>
    <dbReference type="NCBI Taxonomy" id="1340010"/>
    <lineage>
        <taxon>Eukaryota</taxon>
        <taxon>Fungi</taxon>
        <taxon>Dikarya</taxon>
        <taxon>Ascomycota</taxon>
        <taxon>Pezizomycotina</taxon>
        <taxon>Lecanoromycetes</taxon>
        <taxon>OSLEUM clade</taxon>
        <taxon>Lecanoromycetidae</taxon>
        <taxon>Lecanorales</taxon>
        <taxon>Lecanorineae</taxon>
        <taxon>Stereocaulaceae</taxon>
        <taxon>Lepraria</taxon>
    </lineage>
</organism>
<name>A0ABR4BP13_9LECA</name>
<accession>A0ABR4BP13</accession>
<keyword evidence="1" id="KW-0472">Membrane</keyword>
<keyword evidence="1" id="KW-0812">Transmembrane</keyword>
<evidence type="ECO:0000313" key="2">
    <source>
        <dbReference type="EMBL" id="KAL2059547.1"/>
    </source>
</evidence>
<evidence type="ECO:0000256" key="1">
    <source>
        <dbReference type="SAM" id="Phobius"/>
    </source>
</evidence>
<protein>
    <submittedName>
        <fullName evidence="2">Uncharacterized protein</fullName>
    </submittedName>
</protein>
<sequence>MSKISVKIIPTMTAPFMIAVPGSSRLAAPFAVADAHATCVVTVLVRGAIVVPGIVLAASVVTTVTILILAIVCIAVVSGAMLGGIVVSGTVVVYVISSPSAVTGIALPFLEAAYCVESESVAVSGDEDEP</sequence>
<dbReference type="Proteomes" id="UP001590951">
    <property type="component" value="Unassembled WGS sequence"/>
</dbReference>